<reference evidence="7 8" key="1">
    <citation type="submission" date="2016-03" db="EMBL/GenBank/DDBJ databases">
        <title>Fine-scale spatial genetic structure of a fungal parasite of coffee scale insects.</title>
        <authorList>
            <person name="Jackson D."/>
            <person name="Zemenick K.A."/>
            <person name="Malloure B."/>
            <person name="Quandt C.A."/>
            <person name="James T.Y."/>
        </authorList>
    </citation>
    <scope>NUCLEOTIDE SEQUENCE [LARGE SCALE GENOMIC DNA]</scope>
    <source>
        <strain evidence="7 8">UM487</strain>
    </source>
</reference>
<sequence length="446" mass="50035">MNILGLSKQPLPRFHALGFVTQPPVESRSSCEFSSSSRLRLIIAQTVPTQARVARHGVTHRFRGRVKIQDEERPVVIRARDTCQIKKIRCKPTTQGCSHYSKRGTRCHFTPVAMKKKRRRPAGFKYIAQLEERLREAEAKIEDRPQREQMGLNVSAHIEKTTQAASPSILALVTSLNGMDPWMLENEQSAIQLWSISVVRPQSTGLSTLRGHTTDYMWPLPAPALRSALSPALHPLPTNRSRGFPLFDEEDLLREFHLKYSTSNPTDSAWRECLNVVLSIAHRLRAIPMLENILALGHAQNALSVVSKLAVSDHDLSAVQALAGMACVFQGTSNPEPAAMLVAAAPRLAQAVSMHREYTSPRLTELQAEKRRQVFWKVYILNKDISLRTGRPFGQDNDDMDVRLTANGNLEEDNLELFNLRVGLALAQGQAYKQLYSLRAGRQTKT</sequence>
<feature type="non-terminal residue" evidence="7">
    <location>
        <position position="446"/>
    </location>
</feature>
<dbReference type="PANTHER" id="PTHR46910">
    <property type="entry name" value="TRANSCRIPTION FACTOR PDR1"/>
    <property type="match status" value="1"/>
</dbReference>
<dbReference type="OrthoDB" id="2123952at2759"/>
<dbReference type="Pfam" id="PF04082">
    <property type="entry name" value="Fungal_trans"/>
    <property type="match status" value="1"/>
</dbReference>
<dbReference type="GO" id="GO:0003677">
    <property type="term" value="F:DNA binding"/>
    <property type="evidence" value="ECO:0007669"/>
    <property type="project" value="UniProtKB-KW"/>
</dbReference>
<evidence type="ECO:0000256" key="3">
    <source>
        <dbReference type="ARBA" id="ARBA00023125"/>
    </source>
</evidence>
<keyword evidence="8" id="KW-1185">Reference proteome</keyword>
<comment type="subcellular location">
    <subcellularLocation>
        <location evidence="1">Nucleus</location>
    </subcellularLocation>
</comment>
<evidence type="ECO:0000256" key="1">
    <source>
        <dbReference type="ARBA" id="ARBA00004123"/>
    </source>
</evidence>
<dbReference type="InterPro" id="IPR007219">
    <property type="entry name" value="XnlR_reg_dom"/>
</dbReference>
<organism evidence="7 8">
    <name type="scientific">Cordyceps confragosa</name>
    <name type="common">Lecanicillium lecanii</name>
    <dbReference type="NCBI Taxonomy" id="2714763"/>
    <lineage>
        <taxon>Eukaryota</taxon>
        <taxon>Fungi</taxon>
        <taxon>Dikarya</taxon>
        <taxon>Ascomycota</taxon>
        <taxon>Pezizomycotina</taxon>
        <taxon>Sordariomycetes</taxon>
        <taxon>Hypocreomycetidae</taxon>
        <taxon>Hypocreales</taxon>
        <taxon>Cordycipitaceae</taxon>
        <taxon>Akanthomyces</taxon>
    </lineage>
</organism>
<dbReference type="InterPro" id="IPR050987">
    <property type="entry name" value="AtrR-like"/>
</dbReference>
<evidence type="ECO:0000256" key="5">
    <source>
        <dbReference type="ARBA" id="ARBA00023242"/>
    </source>
</evidence>
<dbReference type="PANTHER" id="PTHR46910:SF37">
    <property type="entry name" value="ZN(II)2CYS6 TRANSCRIPTION FACTOR (EUROFUNG)"/>
    <property type="match status" value="1"/>
</dbReference>
<gene>
    <name evidence="7" type="ORF">LLEC1_00442</name>
</gene>
<name>A0A179IL24_CORDF</name>
<evidence type="ECO:0000313" key="8">
    <source>
        <dbReference type="Proteomes" id="UP000243081"/>
    </source>
</evidence>
<dbReference type="InterPro" id="IPR036864">
    <property type="entry name" value="Zn2-C6_fun-type_DNA-bd_sf"/>
</dbReference>
<dbReference type="EMBL" id="LUKN01000744">
    <property type="protein sequence ID" value="OAR02321.1"/>
    <property type="molecule type" value="Genomic_DNA"/>
</dbReference>
<comment type="caution">
    <text evidence="7">The sequence shown here is derived from an EMBL/GenBank/DDBJ whole genome shotgun (WGS) entry which is preliminary data.</text>
</comment>
<dbReference type="SMART" id="SM00906">
    <property type="entry name" value="Fungal_trans"/>
    <property type="match status" value="1"/>
</dbReference>
<keyword evidence="2" id="KW-0805">Transcription regulation</keyword>
<dbReference type="CDD" id="cd12148">
    <property type="entry name" value="fungal_TF_MHR"/>
    <property type="match status" value="1"/>
</dbReference>
<dbReference type="GO" id="GO:0006351">
    <property type="term" value="P:DNA-templated transcription"/>
    <property type="evidence" value="ECO:0007669"/>
    <property type="project" value="InterPro"/>
</dbReference>
<dbReference type="Proteomes" id="UP000243081">
    <property type="component" value="Unassembled WGS sequence"/>
</dbReference>
<accession>A0A179IL24</accession>
<keyword evidence="3" id="KW-0238">DNA-binding</keyword>
<dbReference type="AlphaFoldDB" id="A0A179IL24"/>
<dbReference type="GO" id="GO:0008270">
    <property type="term" value="F:zinc ion binding"/>
    <property type="evidence" value="ECO:0007669"/>
    <property type="project" value="InterPro"/>
</dbReference>
<dbReference type="GO" id="GO:0000981">
    <property type="term" value="F:DNA-binding transcription factor activity, RNA polymerase II-specific"/>
    <property type="evidence" value="ECO:0007669"/>
    <property type="project" value="InterPro"/>
</dbReference>
<proteinExistence type="predicted"/>
<dbReference type="GO" id="GO:0005634">
    <property type="term" value="C:nucleus"/>
    <property type="evidence" value="ECO:0007669"/>
    <property type="project" value="UniProtKB-SubCell"/>
</dbReference>
<feature type="domain" description="Xylanolytic transcriptional activator regulatory" evidence="6">
    <location>
        <begin position="338"/>
        <end position="411"/>
    </location>
</feature>
<dbReference type="Gene3D" id="4.10.240.10">
    <property type="entry name" value="Zn(2)-C6 fungal-type DNA-binding domain"/>
    <property type="match status" value="1"/>
</dbReference>
<evidence type="ECO:0000256" key="4">
    <source>
        <dbReference type="ARBA" id="ARBA00023163"/>
    </source>
</evidence>
<evidence type="ECO:0000259" key="6">
    <source>
        <dbReference type="SMART" id="SM00906"/>
    </source>
</evidence>
<keyword evidence="4" id="KW-0804">Transcription</keyword>
<evidence type="ECO:0000256" key="2">
    <source>
        <dbReference type="ARBA" id="ARBA00023015"/>
    </source>
</evidence>
<keyword evidence="5" id="KW-0539">Nucleus</keyword>
<protein>
    <recommendedName>
        <fullName evidence="6">Xylanolytic transcriptional activator regulatory domain-containing protein</fullName>
    </recommendedName>
</protein>
<evidence type="ECO:0000313" key="7">
    <source>
        <dbReference type="EMBL" id="OAR02321.1"/>
    </source>
</evidence>